<keyword evidence="1" id="KW-0812">Transmembrane</keyword>
<proteinExistence type="predicted"/>
<keyword evidence="1" id="KW-1133">Transmembrane helix</keyword>
<dbReference type="Pfam" id="PF02470">
    <property type="entry name" value="MlaD"/>
    <property type="match status" value="1"/>
</dbReference>
<sequence length="255" mass="27895">MERNVNYVLIGGIFFAILIGLIVFILWFGRIGFDEDKFRTYTITTSYDISGIAVKTPIKYKGITIGHIKHIGFDTTRLGMVKITLLIQRSIPIAKGSSVLIDSQGLAGLSYLALRQNPKGEIITDDSDAILTLDQSFLGKLSDKADSALEEMLGVLGSVEKLLSEKNVAHISSALSSLDRFSQNLPAISDNLNRTLESISPQQGAEGLSAGAMLAPTLYQAQKSLQNLDIVLQKTSNLLDKFDKNPYPTIFGERK</sequence>
<evidence type="ECO:0000259" key="2">
    <source>
        <dbReference type="Pfam" id="PF02470"/>
    </source>
</evidence>
<dbReference type="InterPro" id="IPR003399">
    <property type="entry name" value="Mce/MlaD"/>
</dbReference>
<evidence type="ECO:0000313" key="3">
    <source>
        <dbReference type="EMBL" id="KAA8710723.1"/>
    </source>
</evidence>
<organism evidence="3 4">
    <name type="scientific">Helicobacter canis</name>
    <dbReference type="NCBI Taxonomy" id="29419"/>
    <lineage>
        <taxon>Bacteria</taxon>
        <taxon>Pseudomonadati</taxon>
        <taxon>Campylobacterota</taxon>
        <taxon>Epsilonproteobacteria</taxon>
        <taxon>Campylobacterales</taxon>
        <taxon>Helicobacteraceae</taxon>
        <taxon>Helicobacter</taxon>
    </lineage>
</organism>
<accession>A0A5M9QPV1</accession>
<feature type="transmembrane region" description="Helical" evidence="1">
    <location>
        <begin position="6"/>
        <end position="29"/>
    </location>
</feature>
<reference evidence="3 4" key="1">
    <citation type="submission" date="2019-09" db="EMBL/GenBank/DDBJ databases">
        <title>Draft genome sequence of various Type strains from the CCUG.</title>
        <authorList>
            <person name="Pineiro-Iglesias B."/>
            <person name="Tunovic T."/>
            <person name="Unosson C."/>
            <person name="Inganas E."/>
            <person name="Ohlen M."/>
            <person name="Cardew S."/>
            <person name="Jensie-Markopoulos S."/>
            <person name="Salva-Serra F."/>
            <person name="Jaen-Luchoro D."/>
            <person name="Karlsson R."/>
            <person name="Svensson-Stadler L."/>
            <person name="Chun J."/>
            <person name="Moore E."/>
        </authorList>
    </citation>
    <scope>NUCLEOTIDE SEQUENCE [LARGE SCALE GENOMIC DNA]</scope>
    <source>
        <strain evidence="3 4">CCUG 32756T</strain>
    </source>
</reference>
<protein>
    <submittedName>
        <fullName evidence="3">MCE family protein</fullName>
    </submittedName>
</protein>
<dbReference type="PANTHER" id="PTHR36698:SF2">
    <property type="entry name" value="MCE_MLAD DOMAIN-CONTAINING PROTEIN"/>
    <property type="match status" value="1"/>
</dbReference>
<dbReference type="Proteomes" id="UP000323707">
    <property type="component" value="Unassembled WGS sequence"/>
</dbReference>
<name>A0A5M9QPV1_9HELI</name>
<comment type="caution">
    <text evidence="3">The sequence shown here is derived from an EMBL/GenBank/DDBJ whole genome shotgun (WGS) entry which is preliminary data.</text>
</comment>
<gene>
    <name evidence="3" type="ORF">F4V45_02085</name>
</gene>
<dbReference type="PANTHER" id="PTHR36698">
    <property type="entry name" value="BLL5892 PROTEIN"/>
    <property type="match status" value="1"/>
</dbReference>
<dbReference type="EMBL" id="VXKE01000006">
    <property type="protein sequence ID" value="KAA8710723.1"/>
    <property type="molecule type" value="Genomic_DNA"/>
</dbReference>
<feature type="domain" description="Mce/MlaD" evidence="2">
    <location>
        <begin position="40"/>
        <end position="115"/>
    </location>
</feature>
<dbReference type="AlphaFoldDB" id="A0A5M9QPV1"/>
<evidence type="ECO:0000313" key="4">
    <source>
        <dbReference type="Proteomes" id="UP000323707"/>
    </source>
</evidence>
<keyword evidence="1" id="KW-0472">Membrane</keyword>
<evidence type="ECO:0000256" key="1">
    <source>
        <dbReference type="SAM" id="Phobius"/>
    </source>
</evidence>
<dbReference type="RefSeq" id="WP_150336840.1">
    <property type="nucleotide sequence ID" value="NZ_JAERIX010000026.1"/>
</dbReference>